<comment type="similarity">
    <text evidence="2">Belongs to the glycosyl hydrolase 10 (cellulase F) family.</text>
</comment>
<keyword evidence="4" id="KW-0858">Xylan degradation</keyword>
<evidence type="ECO:0000256" key="3">
    <source>
        <dbReference type="ARBA" id="ARBA00012590"/>
    </source>
</evidence>
<comment type="catalytic activity">
    <reaction evidence="1">
        <text>Endohydrolysis of (1-&gt;4)-beta-D-xylosidic linkages in xylans.</text>
        <dbReference type="EC" id="3.2.1.8"/>
    </reaction>
</comment>
<sequence length="192" mass="22605">MLRFPQHIQSTYWQLRIDMSPIPPNFKFGTAVHPGQLKNNPRYRQILQEEFNLLIPENALKCGWVCQTPNTYNFQAADRIVEFAQQHNQAVRGHVLCWHMGYAPWMKKLTTLELEKVLRDYIFATVERYKGQCYAWDVISEAINDKGRPRPSIWSAIEGYIPKCFQWARQADPDAQLIYNVSFEKARSREPE</sequence>
<dbReference type="EC" id="3.2.1.8" evidence="3"/>
<accession>A0A8J7DUZ3</accession>
<organism evidence="11 12">
    <name type="scientific">Lusitaniella coriacea LEGE 07157</name>
    <dbReference type="NCBI Taxonomy" id="945747"/>
    <lineage>
        <taxon>Bacteria</taxon>
        <taxon>Bacillati</taxon>
        <taxon>Cyanobacteriota</taxon>
        <taxon>Cyanophyceae</taxon>
        <taxon>Spirulinales</taxon>
        <taxon>Lusitaniellaceae</taxon>
        <taxon>Lusitaniella</taxon>
    </lineage>
</organism>
<evidence type="ECO:0000256" key="7">
    <source>
        <dbReference type="ARBA" id="ARBA00023277"/>
    </source>
</evidence>
<keyword evidence="9" id="KW-0624">Polysaccharide degradation</keyword>
<dbReference type="InterPro" id="IPR044846">
    <property type="entry name" value="GH10"/>
</dbReference>
<dbReference type="Pfam" id="PF00331">
    <property type="entry name" value="Glyco_hydro_10"/>
    <property type="match status" value="1"/>
</dbReference>
<keyword evidence="5" id="KW-0732">Signal</keyword>
<dbReference type="PANTHER" id="PTHR31490">
    <property type="entry name" value="GLYCOSYL HYDROLASE"/>
    <property type="match status" value="1"/>
</dbReference>
<keyword evidence="7" id="KW-0119">Carbohydrate metabolism</keyword>
<dbReference type="Proteomes" id="UP000654482">
    <property type="component" value="Unassembled WGS sequence"/>
</dbReference>
<protein>
    <recommendedName>
        <fullName evidence="3">endo-1,4-beta-xylanase</fullName>
        <ecNumber evidence="3">3.2.1.8</ecNumber>
    </recommendedName>
</protein>
<gene>
    <name evidence="11" type="ORF">IQ249_05055</name>
</gene>
<evidence type="ECO:0000256" key="6">
    <source>
        <dbReference type="ARBA" id="ARBA00022801"/>
    </source>
</evidence>
<evidence type="ECO:0000313" key="12">
    <source>
        <dbReference type="Proteomes" id="UP000654482"/>
    </source>
</evidence>
<dbReference type="PROSITE" id="PS51760">
    <property type="entry name" value="GH10_2"/>
    <property type="match status" value="1"/>
</dbReference>
<feature type="domain" description="GH10" evidence="10">
    <location>
        <begin position="20"/>
        <end position="192"/>
    </location>
</feature>
<dbReference type="InterPro" id="IPR017853">
    <property type="entry name" value="GH"/>
</dbReference>
<evidence type="ECO:0000256" key="2">
    <source>
        <dbReference type="ARBA" id="ARBA00007495"/>
    </source>
</evidence>
<evidence type="ECO:0000256" key="9">
    <source>
        <dbReference type="ARBA" id="ARBA00023326"/>
    </source>
</evidence>
<keyword evidence="8" id="KW-0326">Glycosidase</keyword>
<dbReference type="GO" id="GO:0045493">
    <property type="term" value="P:xylan catabolic process"/>
    <property type="evidence" value="ECO:0007669"/>
    <property type="project" value="UniProtKB-KW"/>
</dbReference>
<name>A0A8J7DUZ3_9CYAN</name>
<dbReference type="PANTHER" id="PTHR31490:SF88">
    <property type="entry name" value="BETA-XYLANASE"/>
    <property type="match status" value="1"/>
</dbReference>
<comment type="caution">
    <text evidence="11">The sequence shown here is derived from an EMBL/GenBank/DDBJ whole genome shotgun (WGS) entry which is preliminary data.</text>
</comment>
<dbReference type="EMBL" id="JADEWZ010000005">
    <property type="protein sequence ID" value="MBE9115265.1"/>
    <property type="molecule type" value="Genomic_DNA"/>
</dbReference>
<keyword evidence="12" id="KW-1185">Reference proteome</keyword>
<dbReference type="GO" id="GO:0031176">
    <property type="term" value="F:endo-1,4-beta-xylanase activity"/>
    <property type="evidence" value="ECO:0007669"/>
    <property type="project" value="UniProtKB-EC"/>
</dbReference>
<dbReference type="AlphaFoldDB" id="A0A8J7DUZ3"/>
<evidence type="ECO:0000259" key="10">
    <source>
        <dbReference type="PROSITE" id="PS51760"/>
    </source>
</evidence>
<evidence type="ECO:0000256" key="5">
    <source>
        <dbReference type="ARBA" id="ARBA00022729"/>
    </source>
</evidence>
<evidence type="ECO:0000256" key="1">
    <source>
        <dbReference type="ARBA" id="ARBA00000681"/>
    </source>
</evidence>
<evidence type="ECO:0000256" key="4">
    <source>
        <dbReference type="ARBA" id="ARBA00022651"/>
    </source>
</evidence>
<evidence type="ECO:0000313" key="11">
    <source>
        <dbReference type="EMBL" id="MBE9115265.1"/>
    </source>
</evidence>
<evidence type="ECO:0000256" key="8">
    <source>
        <dbReference type="ARBA" id="ARBA00023295"/>
    </source>
</evidence>
<dbReference type="RefSeq" id="WP_194028345.1">
    <property type="nucleotide sequence ID" value="NZ_JADEWZ010000005.1"/>
</dbReference>
<proteinExistence type="inferred from homology"/>
<dbReference type="InterPro" id="IPR001000">
    <property type="entry name" value="GH10_dom"/>
</dbReference>
<reference evidence="11" key="1">
    <citation type="submission" date="2020-10" db="EMBL/GenBank/DDBJ databases">
        <authorList>
            <person name="Castelo-Branco R."/>
            <person name="Eusebio N."/>
            <person name="Adriana R."/>
            <person name="Vieira A."/>
            <person name="Brugerolle De Fraissinette N."/>
            <person name="Rezende De Castro R."/>
            <person name="Schneider M.P."/>
            <person name="Vasconcelos V."/>
            <person name="Leao P.N."/>
        </authorList>
    </citation>
    <scope>NUCLEOTIDE SEQUENCE</scope>
    <source>
        <strain evidence="11">LEGE 07157</strain>
    </source>
</reference>
<dbReference type="SUPFAM" id="SSF51445">
    <property type="entry name" value="(Trans)glycosidases"/>
    <property type="match status" value="1"/>
</dbReference>
<dbReference type="SMART" id="SM00633">
    <property type="entry name" value="Glyco_10"/>
    <property type="match status" value="1"/>
</dbReference>
<keyword evidence="6" id="KW-0378">Hydrolase</keyword>
<dbReference type="Gene3D" id="3.20.20.80">
    <property type="entry name" value="Glycosidases"/>
    <property type="match status" value="1"/>
</dbReference>